<dbReference type="AlphaFoldDB" id="A0A812KB67"/>
<gene>
    <name evidence="2" type="primary">GIP</name>
    <name evidence="2" type="ORF">SNAT2548_LOCUS8021</name>
</gene>
<accession>A0A812KB67</accession>
<evidence type="ECO:0000313" key="3">
    <source>
        <dbReference type="Proteomes" id="UP000604046"/>
    </source>
</evidence>
<organism evidence="2 3">
    <name type="scientific">Symbiodinium natans</name>
    <dbReference type="NCBI Taxonomy" id="878477"/>
    <lineage>
        <taxon>Eukaryota</taxon>
        <taxon>Sar</taxon>
        <taxon>Alveolata</taxon>
        <taxon>Dinophyceae</taxon>
        <taxon>Suessiales</taxon>
        <taxon>Symbiodiniaceae</taxon>
        <taxon>Symbiodinium</taxon>
    </lineage>
</organism>
<feature type="compositionally biased region" description="Low complexity" evidence="1">
    <location>
        <begin position="198"/>
        <end position="212"/>
    </location>
</feature>
<dbReference type="Proteomes" id="UP000604046">
    <property type="component" value="Unassembled WGS sequence"/>
</dbReference>
<dbReference type="OrthoDB" id="413361at2759"/>
<proteinExistence type="predicted"/>
<feature type="region of interest" description="Disordered" evidence="1">
    <location>
        <begin position="194"/>
        <end position="239"/>
    </location>
</feature>
<evidence type="ECO:0000256" key="1">
    <source>
        <dbReference type="SAM" id="MobiDB-lite"/>
    </source>
</evidence>
<comment type="caution">
    <text evidence="2">The sequence shown here is derived from an EMBL/GenBank/DDBJ whole genome shotgun (WGS) entry which is preliminary data.</text>
</comment>
<protein>
    <submittedName>
        <fullName evidence="2">GIP protein</fullName>
    </submittedName>
</protein>
<evidence type="ECO:0000313" key="2">
    <source>
        <dbReference type="EMBL" id="CAE7220128.1"/>
    </source>
</evidence>
<reference evidence="2" key="1">
    <citation type="submission" date="2021-02" db="EMBL/GenBank/DDBJ databases">
        <authorList>
            <person name="Dougan E. K."/>
            <person name="Rhodes N."/>
            <person name="Thang M."/>
            <person name="Chan C."/>
        </authorList>
    </citation>
    <scope>NUCLEOTIDE SEQUENCE</scope>
</reference>
<feature type="region of interest" description="Disordered" evidence="1">
    <location>
        <begin position="263"/>
        <end position="286"/>
    </location>
</feature>
<feature type="compositionally biased region" description="Low complexity" evidence="1">
    <location>
        <begin position="263"/>
        <end position="278"/>
    </location>
</feature>
<dbReference type="EMBL" id="CAJNDS010000577">
    <property type="protein sequence ID" value="CAE7220128.1"/>
    <property type="molecule type" value="Genomic_DNA"/>
</dbReference>
<name>A0A812KB67_9DINO</name>
<keyword evidence="3" id="KW-1185">Reference proteome</keyword>
<sequence length="768" mass="80769">MATDNATSGRIYIKDLPETGSDYDGWRFTLKSHILRVAPDPVAAMAYVRELDDEAVSFGDLASNLSVDMNKTDVNVFATVVDVNVFATVVAACQNGKKGLEILKLIQSRSCSGLSELDSYMASFSLFRHQMGSGEHRLTNAGGIALLKRKLKDIKELDATCAVFYASNSVDLDALIYAINGLIAHHSEEIERRKTQKKAAAAKVAAAAAAGGKSQGGKGKHKRKKGSDKPCEHCHKPGHTAQTCWLNPKSSAYRPDFAAKINGSSASSSNGGRSAPPGLGAASIGARTGPAVPTDVLTKAFSEFLTKRFGGSAWLADIGPNALQQFAGAAWALDSGATQFCIMGENADDAMWETVQSADCDLDTGAGTARPTAMVDAMVGPLLSLFRAACHSKLAVRGRVRVGPLCSAPLARASEREDGPEPEHRGRDPRLDEAIAIVLAAIRAVAEAAARAPARAPAIGKAAAAGDEPWRLTRPSAGSQPEPCQTVAGFQCADLFLRGRQKRDLGSRVQEGCGSGRDANVECRVLGRACASEASHPGPPDETAQVGRQRERAWRALQAVVTGEEPPGPDGNTGVRHAHRLAPRLAPRAWPRRNKCMAKSGGANHPRARHTVQLLRAAFASCRGATGGRSSPSVGVVWFRASRAALGNRPRMPLQELEEAVAQQARAGASATERQRHSVGRRCRTRFPGLLFASKRARGSPCVLCGEGGAAAMAHGAAAFPRPVGVTDDGGLAGRDVDALIAGVAARAAQMRRRGKRGREAVGGDGGV</sequence>